<dbReference type="CDD" id="cd03014">
    <property type="entry name" value="PRX_Atyp2cys"/>
    <property type="match status" value="1"/>
</dbReference>
<accession>A0A1F7WZ17</accession>
<dbReference type="HAMAP" id="MF_00269">
    <property type="entry name" value="Tpx"/>
    <property type="match status" value="1"/>
</dbReference>
<comment type="subunit">
    <text evidence="6">Homodimer.</text>
</comment>
<evidence type="ECO:0000259" key="7">
    <source>
        <dbReference type="PROSITE" id="PS51352"/>
    </source>
</evidence>
<dbReference type="PANTHER" id="PTHR43110:SF1">
    <property type="entry name" value="THIOL PEROXIDASE"/>
    <property type="match status" value="1"/>
</dbReference>
<name>A0A1F7WZ17_9BACT</name>
<protein>
    <recommendedName>
        <fullName evidence="6">Thiol peroxidase</fullName>
        <shortName evidence="6">Tpx</shortName>
        <ecNumber evidence="6">1.11.1.24</ecNumber>
    </recommendedName>
    <alternativeName>
        <fullName evidence="6">Peroxiredoxin tpx</fullName>
        <shortName evidence="6">Prx</shortName>
    </alternativeName>
    <alternativeName>
        <fullName evidence="6">Thioredoxin peroxidase</fullName>
    </alternativeName>
    <alternativeName>
        <fullName evidence="6">Thioredoxin-dependent peroxiredoxin</fullName>
    </alternativeName>
</protein>
<dbReference type="InterPro" id="IPR002065">
    <property type="entry name" value="TPX"/>
</dbReference>
<feature type="domain" description="Thioredoxin" evidence="7">
    <location>
        <begin position="25"/>
        <end position="172"/>
    </location>
</feature>
<evidence type="ECO:0000256" key="4">
    <source>
        <dbReference type="ARBA" id="ARBA00023157"/>
    </source>
</evidence>
<dbReference type="Gene3D" id="3.40.30.10">
    <property type="entry name" value="Glutaredoxin"/>
    <property type="match status" value="1"/>
</dbReference>
<evidence type="ECO:0000256" key="3">
    <source>
        <dbReference type="ARBA" id="ARBA00023002"/>
    </source>
</evidence>
<evidence type="ECO:0000256" key="6">
    <source>
        <dbReference type="HAMAP-Rule" id="MF_00269"/>
    </source>
</evidence>
<proteinExistence type="inferred from homology"/>
<dbReference type="EC" id="1.11.1.24" evidence="6"/>
<keyword evidence="1 6" id="KW-0575">Peroxidase</keyword>
<feature type="active site" description="Cysteine sulfenic acid (-SOH) intermediate" evidence="6">
    <location>
        <position position="67"/>
    </location>
</feature>
<evidence type="ECO:0000313" key="8">
    <source>
        <dbReference type="EMBL" id="OGM08021.1"/>
    </source>
</evidence>
<dbReference type="EMBL" id="MGFH01000027">
    <property type="protein sequence ID" value="OGM08021.1"/>
    <property type="molecule type" value="Genomic_DNA"/>
</dbReference>
<dbReference type="InterPro" id="IPR050455">
    <property type="entry name" value="Tpx_Peroxidase_subfamily"/>
</dbReference>
<gene>
    <name evidence="6" type="primary">tpx</name>
    <name evidence="8" type="ORF">A2008_03420</name>
</gene>
<dbReference type="InterPro" id="IPR036249">
    <property type="entry name" value="Thioredoxin-like_sf"/>
</dbReference>
<dbReference type="InterPro" id="IPR013766">
    <property type="entry name" value="Thioredoxin_domain"/>
</dbReference>
<dbReference type="SUPFAM" id="SSF52833">
    <property type="entry name" value="Thioredoxin-like"/>
    <property type="match status" value="1"/>
</dbReference>
<dbReference type="Proteomes" id="UP000178735">
    <property type="component" value="Unassembled WGS sequence"/>
</dbReference>
<keyword evidence="2 6" id="KW-0049">Antioxidant</keyword>
<dbReference type="InterPro" id="IPR013740">
    <property type="entry name" value="Redoxin"/>
</dbReference>
<evidence type="ECO:0000256" key="2">
    <source>
        <dbReference type="ARBA" id="ARBA00022862"/>
    </source>
</evidence>
<dbReference type="InterPro" id="IPR018219">
    <property type="entry name" value="Tpx_CS"/>
</dbReference>
<comment type="caution">
    <text evidence="8">The sequence shown here is derived from an EMBL/GenBank/DDBJ whole genome shotgun (WGS) entry which is preliminary data.</text>
</comment>
<evidence type="ECO:0000256" key="1">
    <source>
        <dbReference type="ARBA" id="ARBA00022559"/>
    </source>
</evidence>
<comment type="catalytic activity">
    <reaction evidence="6">
        <text>a hydroperoxide + [thioredoxin]-dithiol = an alcohol + [thioredoxin]-disulfide + H2O</text>
        <dbReference type="Rhea" id="RHEA:62620"/>
        <dbReference type="Rhea" id="RHEA-COMP:10698"/>
        <dbReference type="Rhea" id="RHEA-COMP:10700"/>
        <dbReference type="ChEBI" id="CHEBI:15377"/>
        <dbReference type="ChEBI" id="CHEBI:29950"/>
        <dbReference type="ChEBI" id="CHEBI:30879"/>
        <dbReference type="ChEBI" id="CHEBI:35924"/>
        <dbReference type="ChEBI" id="CHEBI:50058"/>
        <dbReference type="EC" id="1.11.1.24"/>
    </reaction>
</comment>
<reference evidence="8 9" key="1">
    <citation type="journal article" date="2016" name="Nat. Commun.">
        <title>Thousands of microbial genomes shed light on interconnected biogeochemical processes in an aquifer system.</title>
        <authorList>
            <person name="Anantharaman K."/>
            <person name="Brown C.T."/>
            <person name="Hug L.A."/>
            <person name="Sharon I."/>
            <person name="Castelle C.J."/>
            <person name="Probst A.J."/>
            <person name="Thomas B.C."/>
            <person name="Singh A."/>
            <person name="Wilkins M.J."/>
            <person name="Karaoz U."/>
            <person name="Brodie E.L."/>
            <person name="Williams K.H."/>
            <person name="Hubbard S.S."/>
            <person name="Banfield J.F."/>
        </authorList>
    </citation>
    <scope>NUCLEOTIDE SEQUENCE [LARGE SCALE GENOMIC DNA]</scope>
</reference>
<comment type="function">
    <text evidence="6">Thiol-specific peroxidase that catalyzes the reduction of hydrogen peroxide and organic hydroperoxides to water and alcohols, respectively. Plays a role in cell protection against oxidative stress by detoxifying peroxides.</text>
</comment>
<dbReference type="NCBIfam" id="NF001808">
    <property type="entry name" value="PRK00522.1"/>
    <property type="match status" value="1"/>
</dbReference>
<keyword evidence="3 6" id="KW-0560">Oxidoreductase</keyword>
<dbReference type="Pfam" id="PF08534">
    <property type="entry name" value="Redoxin"/>
    <property type="match status" value="1"/>
</dbReference>
<dbReference type="AlphaFoldDB" id="A0A1F7WZ17"/>
<comment type="similarity">
    <text evidence="6">Belongs to the peroxiredoxin family. Tpx subfamily.</text>
</comment>
<keyword evidence="5 6" id="KW-0676">Redox-active center</keyword>
<keyword evidence="4" id="KW-1015">Disulfide bond</keyword>
<comment type="caution">
    <text evidence="6">Lacks conserved residue(s) required for the propagation of feature annotation.</text>
</comment>
<dbReference type="PANTHER" id="PTHR43110">
    <property type="entry name" value="THIOL PEROXIDASE"/>
    <property type="match status" value="1"/>
</dbReference>
<dbReference type="STRING" id="1817813.A2008_03420"/>
<evidence type="ECO:0000256" key="5">
    <source>
        <dbReference type="ARBA" id="ARBA00023284"/>
    </source>
</evidence>
<dbReference type="PROSITE" id="PS01265">
    <property type="entry name" value="TPX"/>
    <property type="match status" value="1"/>
</dbReference>
<sequence>MAKQTERKNAVTFKGNPLTLLGEEVKVGMRAPDFEVLANDLSPVKLGNFDKKIKVISVVPSLDTPICDAQTRKFNEAAAGLSTDTVILTISMDLPFAQARWCGAAGIKNVVTLSDHKTGSFGVNYGTLISELRLLSRAIFIIDKDNVVRYVEYVPEVASHPDYDKAIENLKKIK</sequence>
<organism evidence="8 9">
    <name type="scientific">Candidatus Wallbacteria bacterium GWC2_49_35</name>
    <dbReference type="NCBI Taxonomy" id="1817813"/>
    <lineage>
        <taxon>Bacteria</taxon>
        <taxon>Candidatus Walliibacteriota</taxon>
    </lineage>
</organism>
<evidence type="ECO:0000313" key="9">
    <source>
        <dbReference type="Proteomes" id="UP000178735"/>
    </source>
</evidence>
<dbReference type="PROSITE" id="PS51352">
    <property type="entry name" value="THIOREDOXIN_2"/>
    <property type="match status" value="1"/>
</dbReference>
<dbReference type="GO" id="GO:0008379">
    <property type="term" value="F:thioredoxin peroxidase activity"/>
    <property type="evidence" value="ECO:0007669"/>
    <property type="project" value="UniProtKB-UniRule"/>
</dbReference>